<comment type="caution">
    <text evidence="2">The sequence shown here is derived from an EMBL/GenBank/DDBJ whole genome shotgun (WGS) entry which is preliminary data.</text>
</comment>
<evidence type="ECO:0008006" key="4">
    <source>
        <dbReference type="Google" id="ProtNLM"/>
    </source>
</evidence>
<sequence>MVRPHLVKINLTDISRAPALFYSIFAVEMFLNVVVVLTIPFLIIAVHRAGVIHPNFRWQVALSGLYFTIAALAR</sequence>
<feature type="transmembrane region" description="Helical" evidence="1">
    <location>
        <begin position="20"/>
        <end position="44"/>
    </location>
</feature>
<organism evidence="2 3">
    <name type="scientific">Pristionchus mayeri</name>
    <dbReference type="NCBI Taxonomy" id="1317129"/>
    <lineage>
        <taxon>Eukaryota</taxon>
        <taxon>Metazoa</taxon>
        <taxon>Ecdysozoa</taxon>
        <taxon>Nematoda</taxon>
        <taxon>Chromadorea</taxon>
        <taxon>Rhabditida</taxon>
        <taxon>Rhabditina</taxon>
        <taxon>Diplogasteromorpha</taxon>
        <taxon>Diplogasteroidea</taxon>
        <taxon>Neodiplogasteridae</taxon>
        <taxon>Pristionchus</taxon>
    </lineage>
</organism>
<feature type="transmembrane region" description="Helical" evidence="1">
    <location>
        <begin position="56"/>
        <end position="73"/>
    </location>
</feature>
<evidence type="ECO:0000256" key="1">
    <source>
        <dbReference type="SAM" id="Phobius"/>
    </source>
</evidence>
<evidence type="ECO:0000313" key="2">
    <source>
        <dbReference type="EMBL" id="GMR37370.1"/>
    </source>
</evidence>
<keyword evidence="1" id="KW-1133">Transmembrane helix</keyword>
<protein>
    <recommendedName>
        <fullName evidence="4">G protein-coupled receptor</fullName>
    </recommendedName>
</protein>
<feature type="non-terminal residue" evidence="2">
    <location>
        <position position="74"/>
    </location>
</feature>
<gene>
    <name evidence="2" type="ORF">PMAYCL1PPCAC_07565</name>
</gene>
<dbReference type="AlphaFoldDB" id="A0AAN5CB07"/>
<keyword evidence="1" id="KW-0812">Transmembrane</keyword>
<proteinExistence type="predicted"/>
<name>A0AAN5CB07_9BILA</name>
<dbReference type="EMBL" id="BTRK01000002">
    <property type="protein sequence ID" value="GMR37370.1"/>
    <property type="molecule type" value="Genomic_DNA"/>
</dbReference>
<evidence type="ECO:0000313" key="3">
    <source>
        <dbReference type="Proteomes" id="UP001328107"/>
    </source>
</evidence>
<accession>A0AAN5CB07</accession>
<keyword evidence="3" id="KW-1185">Reference proteome</keyword>
<keyword evidence="1" id="KW-0472">Membrane</keyword>
<dbReference type="Proteomes" id="UP001328107">
    <property type="component" value="Unassembled WGS sequence"/>
</dbReference>
<reference evidence="3" key="1">
    <citation type="submission" date="2022-10" db="EMBL/GenBank/DDBJ databases">
        <title>Genome assembly of Pristionchus species.</title>
        <authorList>
            <person name="Yoshida K."/>
            <person name="Sommer R.J."/>
        </authorList>
    </citation>
    <scope>NUCLEOTIDE SEQUENCE [LARGE SCALE GENOMIC DNA]</scope>
    <source>
        <strain evidence="3">RS5460</strain>
    </source>
</reference>